<name>A0ABY0P3Z2_9HYPH</name>
<feature type="signal peptide" evidence="2">
    <location>
        <begin position="1"/>
        <end position="31"/>
    </location>
</feature>
<keyword evidence="5" id="KW-1185">Reference proteome</keyword>
<protein>
    <submittedName>
        <fullName evidence="4">Polar amino acid transport system substrate-binding protein</fullName>
    </submittedName>
</protein>
<dbReference type="EMBL" id="FNBZ01000007">
    <property type="protein sequence ID" value="SDH17795.1"/>
    <property type="molecule type" value="Genomic_DNA"/>
</dbReference>
<gene>
    <name evidence="4" type="ORF">SAMN05421844_10788</name>
</gene>
<comment type="caution">
    <text evidence="4">The sequence shown here is derived from an EMBL/GenBank/DDBJ whole genome shotgun (WGS) entry which is preliminary data.</text>
</comment>
<sequence>MIRAGIQRQMRQMPRALTLAISLLTVATALAQEPPRIAIPNLWDPRIRLDRPEPGPPRVVRFLADDDYPPFHFAGPDGALTGFSVELARAVCEKLGWTCTIQPRRFDTLTDSLAEGRGDVLAAAMNLTPALRERFAASHLYFRAPARFVTTRGSARAELDGAALQGRRVAVVSGTAHQAFLERLMPFVQRRESTDLNAAVAALRSGEAEYVFGDGVALSLALAGSGGEFAFSGGPYLESRYFGEGVAFLLRKDDPVLKRAIDYALQGLWDDGTYARLYLRFFPVSPY</sequence>
<proteinExistence type="predicted"/>
<dbReference type="SMART" id="SM00062">
    <property type="entry name" value="PBPb"/>
    <property type="match status" value="1"/>
</dbReference>
<evidence type="ECO:0000256" key="1">
    <source>
        <dbReference type="ARBA" id="ARBA00022729"/>
    </source>
</evidence>
<keyword evidence="1 2" id="KW-0732">Signal</keyword>
<dbReference type="PANTHER" id="PTHR35936:SF35">
    <property type="entry name" value="L-CYSTINE-BINDING PROTEIN TCYJ"/>
    <property type="match status" value="1"/>
</dbReference>
<evidence type="ECO:0000256" key="2">
    <source>
        <dbReference type="SAM" id="SignalP"/>
    </source>
</evidence>
<dbReference type="Pfam" id="PF00497">
    <property type="entry name" value="SBP_bac_3"/>
    <property type="match status" value="1"/>
</dbReference>
<dbReference type="PANTHER" id="PTHR35936">
    <property type="entry name" value="MEMBRANE-BOUND LYTIC MUREIN TRANSGLYCOSYLASE F"/>
    <property type="match status" value="1"/>
</dbReference>
<reference evidence="4 5" key="1">
    <citation type="submission" date="2016-10" db="EMBL/GenBank/DDBJ databases">
        <authorList>
            <person name="Varghese N."/>
            <person name="Submissions S."/>
        </authorList>
    </citation>
    <scope>NUCLEOTIDE SEQUENCE [LARGE SCALE GENOMIC DNA]</scope>
    <source>
        <strain evidence="4 5">DSM 26672</strain>
    </source>
</reference>
<evidence type="ECO:0000259" key="3">
    <source>
        <dbReference type="SMART" id="SM00062"/>
    </source>
</evidence>
<dbReference type="SUPFAM" id="SSF53850">
    <property type="entry name" value="Periplasmic binding protein-like II"/>
    <property type="match status" value="1"/>
</dbReference>
<evidence type="ECO:0000313" key="5">
    <source>
        <dbReference type="Proteomes" id="UP000199468"/>
    </source>
</evidence>
<feature type="domain" description="Solute-binding protein family 3/N-terminal" evidence="3">
    <location>
        <begin position="59"/>
        <end position="285"/>
    </location>
</feature>
<dbReference type="Gene3D" id="3.40.190.10">
    <property type="entry name" value="Periplasmic binding protein-like II"/>
    <property type="match status" value="2"/>
</dbReference>
<dbReference type="InterPro" id="IPR001638">
    <property type="entry name" value="Solute-binding_3/MltF_N"/>
</dbReference>
<accession>A0ABY0P3Z2</accession>
<dbReference type="Proteomes" id="UP000199468">
    <property type="component" value="Unassembled WGS sequence"/>
</dbReference>
<feature type="chain" id="PRO_5047035498" evidence="2">
    <location>
        <begin position="32"/>
        <end position="287"/>
    </location>
</feature>
<evidence type="ECO:0000313" key="4">
    <source>
        <dbReference type="EMBL" id="SDH17795.1"/>
    </source>
</evidence>
<organism evidence="4 5">
    <name type="scientific">Bosea robiniae</name>
    <dbReference type="NCBI Taxonomy" id="1036780"/>
    <lineage>
        <taxon>Bacteria</taxon>
        <taxon>Pseudomonadati</taxon>
        <taxon>Pseudomonadota</taxon>
        <taxon>Alphaproteobacteria</taxon>
        <taxon>Hyphomicrobiales</taxon>
        <taxon>Boseaceae</taxon>
        <taxon>Bosea</taxon>
    </lineage>
</organism>